<dbReference type="Proteomes" id="UP000663870">
    <property type="component" value="Unassembled WGS sequence"/>
</dbReference>
<dbReference type="EMBL" id="CAJNOL010000449">
    <property type="protein sequence ID" value="CAF1069654.1"/>
    <property type="molecule type" value="Genomic_DNA"/>
</dbReference>
<evidence type="ECO:0000313" key="3">
    <source>
        <dbReference type="EMBL" id="CAF1069654.1"/>
    </source>
</evidence>
<protein>
    <submittedName>
        <fullName evidence="2">Uncharacterized protein</fullName>
    </submittedName>
</protein>
<reference evidence="2" key="1">
    <citation type="submission" date="2021-02" db="EMBL/GenBank/DDBJ databases">
        <authorList>
            <person name="Nowell W R."/>
        </authorList>
    </citation>
    <scope>NUCLEOTIDE SEQUENCE</scope>
</reference>
<sequence length="264" mass="29985">MSILADSTNNTNTSISFITSNKGNWICVVNGCTIRIYTDENGVYISGGKGIHDHETNLDLIDAKCLRQQMKQRVINELTPISVIYEEEMATTPLSGSATATFPTNQELYQTFAKLRQKHLPALPQSSLFTIPDPFKLTADDKRFLLQVQQFGLQSDYSRNELIRGLCRKLMAQALMPNDTVLISYNEIRDEIQKLSDSRMEKLLNYFETQWMISIDTWNVSRTDTRTNSTCEGGSKTDFVLIIAIVYCFFRLSQQNESSNSTKS</sequence>
<evidence type="ECO:0000313" key="2">
    <source>
        <dbReference type="EMBL" id="CAF1067135.1"/>
    </source>
</evidence>
<evidence type="ECO:0000313" key="4">
    <source>
        <dbReference type="Proteomes" id="UP000663870"/>
    </source>
</evidence>
<organism evidence="2 4">
    <name type="scientific">Rotaria sordida</name>
    <dbReference type="NCBI Taxonomy" id="392033"/>
    <lineage>
        <taxon>Eukaryota</taxon>
        <taxon>Metazoa</taxon>
        <taxon>Spiralia</taxon>
        <taxon>Gnathifera</taxon>
        <taxon>Rotifera</taxon>
        <taxon>Eurotatoria</taxon>
        <taxon>Bdelloidea</taxon>
        <taxon>Philodinida</taxon>
        <taxon>Philodinidae</taxon>
        <taxon>Rotaria</taxon>
    </lineage>
</organism>
<dbReference type="EMBL" id="CAJNOL010000444">
    <property type="protein sequence ID" value="CAF1067135.1"/>
    <property type="molecule type" value="Genomic_DNA"/>
</dbReference>
<comment type="caution">
    <text evidence="2">The sequence shown here is derived from an EMBL/GenBank/DDBJ whole genome shotgun (WGS) entry which is preliminary data.</text>
</comment>
<proteinExistence type="predicted"/>
<dbReference type="EMBL" id="CAJNOH010000209">
    <property type="protein sequence ID" value="CAF0945944.1"/>
    <property type="molecule type" value="Genomic_DNA"/>
</dbReference>
<evidence type="ECO:0000313" key="1">
    <source>
        <dbReference type="EMBL" id="CAF0945944.1"/>
    </source>
</evidence>
<dbReference type="Proteomes" id="UP000663854">
    <property type="component" value="Unassembled WGS sequence"/>
</dbReference>
<accession>A0A814LSA6</accession>
<keyword evidence="4" id="KW-1185">Reference proteome</keyword>
<dbReference type="AlphaFoldDB" id="A0A814LSA6"/>
<name>A0A814LSA6_9BILA</name>
<gene>
    <name evidence="2" type="ORF">JXQ802_LOCUS17484</name>
    <name evidence="3" type="ORF">JXQ802_LOCUS17616</name>
    <name evidence="1" type="ORF">PYM288_LOCUS11854</name>
</gene>